<reference evidence="4" key="1">
    <citation type="submission" date="2021-03" db="EMBL/GenBank/DDBJ databases">
        <authorList>
            <person name="Jaffe A."/>
        </authorList>
    </citation>
    <scope>NUCLEOTIDE SEQUENCE</scope>
    <source>
        <strain evidence="4">RIFCSPLOWO2_01_FULL_AR10_48_17</strain>
    </source>
</reference>
<dbReference type="PANTHER" id="PTHR46401">
    <property type="entry name" value="GLYCOSYLTRANSFERASE WBBK-RELATED"/>
    <property type="match status" value="1"/>
</dbReference>
<comment type="caution">
    <text evidence="4">The sequence shown here is derived from an EMBL/GenBank/DDBJ whole genome shotgun (WGS) entry which is preliminary data.</text>
</comment>
<dbReference type="Pfam" id="PF00534">
    <property type="entry name" value="Glycos_transf_1"/>
    <property type="match status" value="1"/>
</dbReference>
<dbReference type="Gene3D" id="3.40.50.2000">
    <property type="entry name" value="Glycogen Phosphorylase B"/>
    <property type="match status" value="2"/>
</dbReference>
<keyword evidence="1" id="KW-0808">Transferase</keyword>
<evidence type="ECO:0000259" key="2">
    <source>
        <dbReference type="Pfam" id="PF00534"/>
    </source>
</evidence>
<dbReference type="AlphaFoldDB" id="A0A8T4L3I2"/>
<sequence>MKILHITNHFWPSTGGIEKFVWDLCMESRGLGFECEVLCLNHPHHSSIVLPAHETVEGIRITRVPFWNWVYYKPALLPLQKLREADVLHVHGVGALLDFIIATKPLHRKPIIVSTHGGIFHTKAIGLIKKAYFSGWQRIALRGVDRVVACSKNDFELFKPVAKRLILIENGVELKRFEQCTKKSQKNIFLFVGRLSKNKRIDQLIQTAGILHNNGVDFELRLVGEDWEGIRSKLEAEAKHLGISKQVVFVGKASEKELVEEYCNAKVFVSASSYEGFGISAIEAMAAGCVVILNSIDSFKVFVEPEKNGYLVDYSNPKACARVWKDVVTKDQTMIFQQAAKTAEQFAWKKKIVEWKSLYECFSKKK</sequence>
<feature type="domain" description="Glycosyl transferase family 1" evidence="2">
    <location>
        <begin position="178"/>
        <end position="331"/>
    </location>
</feature>
<evidence type="ECO:0000259" key="3">
    <source>
        <dbReference type="Pfam" id="PF13439"/>
    </source>
</evidence>
<evidence type="ECO:0000256" key="1">
    <source>
        <dbReference type="ARBA" id="ARBA00022679"/>
    </source>
</evidence>
<reference evidence="4" key="2">
    <citation type="submission" date="2021-05" db="EMBL/GenBank/DDBJ databases">
        <title>Protein family content uncovers lineage relationships and bacterial pathway maintenance mechanisms in DPANN archaea.</title>
        <authorList>
            <person name="Castelle C.J."/>
            <person name="Meheust R."/>
            <person name="Jaffe A.L."/>
            <person name="Seitz K."/>
            <person name="Gong X."/>
            <person name="Baker B.J."/>
            <person name="Banfield J.F."/>
        </authorList>
    </citation>
    <scope>NUCLEOTIDE SEQUENCE</scope>
    <source>
        <strain evidence="4">RIFCSPLOWO2_01_FULL_AR10_48_17</strain>
    </source>
</reference>
<dbReference type="CDD" id="cd03801">
    <property type="entry name" value="GT4_PimA-like"/>
    <property type="match status" value="1"/>
</dbReference>
<protein>
    <submittedName>
        <fullName evidence="4">Glycosyltransferase family 4 protein</fullName>
    </submittedName>
</protein>
<dbReference type="InterPro" id="IPR001296">
    <property type="entry name" value="Glyco_trans_1"/>
</dbReference>
<dbReference type="GO" id="GO:0016757">
    <property type="term" value="F:glycosyltransferase activity"/>
    <property type="evidence" value="ECO:0007669"/>
    <property type="project" value="InterPro"/>
</dbReference>
<proteinExistence type="predicted"/>
<organism evidence="4 5">
    <name type="scientific">Candidatus Iainarchaeum sp</name>
    <dbReference type="NCBI Taxonomy" id="3101447"/>
    <lineage>
        <taxon>Archaea</taxon>
        <taxon>Candidatus Iainarchaeota</taxon>
        <taxon>Candidatus Iainarchaeia</taxon>
        <taxon>Candidatus Iainarchaeales</taxon>
        <taxon>Candidatus Iainarchaeaceae</taxon>
        <taxon>Candidatus Iainarchaeum</taxon>
    </lineage>
</organism>
<accession>A0A8T4L3I2</accession>
<gene>
    <name evidence="4" type="ORF">J4215_02100</name>
</gene>
<evidence type="ECO:0000313" key="4">
    <source>
        <dbReference type="EMBL" id="MBS3061351.1"/>
    </source>
</evidence>
<evidence type="ECO:0000313" key="5">
    <source>
        <dbReference type="Proteomes" id="UP000675968"/>
    </source>
</evidence>
<feature type="domain" description="Glycosyltransferase subfamily 4-like N-terminal" evidence="3">
    <location>
        <begin position="15"/>
        <end position="176"/>
    </location>
</feature>
<dbReference type="InterPro" id="IPR028098">
    <property type="entry name" value="Glyco_trans_4-like_N"/>
</dbReference>
<dbReference type="Pfam" id="PF13439">
    <property type="entry name" value="Glyco_transf_4"/>
    <property type="match status" value="1"/>
</dbReference>
<dbReference type="PANTHER" id="PTHR46401:SF2">
    <property type="entry name" value="GLYCOSYLTRANSFERASE WBBK-RELATED"/>
    <property type="match status" value="1"/>
</dbReference>
<dbReference type="EMBL" id="JAGVWC010000009">
    <property type="protein sequence ID" value="MBS3061351.1"/>
    <property type="molecule type" value="Genomic_DNA"/>
</dbReference>
<dbReference type="SUPFAM" id="SSF53756">
    <property type="entry name" value="UDP-Glycosyltransferase/glycogen phosphorylase"/>
    <property type="match status" value="1"/>
</dbReference>
<dbReference type="Proteomes" id="UP000675968">
    <property type="component" value="Unassembled WGS sequence"/>
</dbReference>
<name>A0A8T4L3I2_9ARCH</name>